<dbReference type="AlphaFoldDB" id="A0A8S9Z6M5"/>
<sequence length="110" mass="12439">MASPEVTEYSIYQFANNLYDKIISQQKGDLHNVLISPLSIYTALAMIMAVVNGQTGDELERVLHIIINMDYNQQHKLMKSTVTQCLNPNESAKLMLANRLFLLQPVTVTK</sequence>
<evidence type="ECO:0000313" key="3">
    <source>
        <dbReference type="Proteomes" id="UP000822476"/>
    </source>
</evidence>
<dbReference type="Gene3D" id="3.30.497.10">
    <property type="entry name" value="Antithrombin, subunit I, domain 2"/>
    <property type="match status" value="1"/>
</dbReference>
<dbReference type="InterPro" id="IPR023796">
    <property type="entry name" value="Serpin_dom"/>
</dbReference>
<evidence type="ECO:0000259" key="1">
    <source>
        <dbReference type="Pfam" id="PF00079"/>
    </source>
</evidence>
<name>A0A8S9Z6M5_9TREM</name>
<dbReference type="OrthoDB" id="1063785at2759"/>
<dbReference type="InterPro" id="IPR042178">
    <property type="entry name" value="Serpin_sf_1"/>
</dbReference>
<gene>
    <name evidence="2" type="ORF">EG68_00382</name>
</gene>
<reference evidence="2" key="1">
    <citation type="submission" date="2019-07" db="EMBL/GenBank/DDBJ databases">
        <title>Annotation for the trematode Paragonimus miyazaki's.</title>
        <authorList>
            <person name="Choi Y.-J."/>
        </authorList>
    </citation>
    <scope>NUCLEOTIDE SEQUENCE</scope>
    <source>
        <strain evidence="2">Japan</strain>
    </source>
</reference>
<accession>A0A8S9Z6M5</accession>
<dbReference type="Pfam" id="PF00079">
    <property type="entry name" value="Serpin"/>
    <property type="match status" value="1"/>
</dbReference>
<dbReference type="EMBL" id="JTDE01000106">
    <property type="protein sequence ID" value="KAF7262314.1"/>
    <property type="molecule type" value="Genomic_DNA"/>
</dbReference>
<organism evidence="2 3">
    <name type="scientific">Paragonimus skrjabini miyazakii</name>
    <dbReference type="NCBI Taxonomy" id="59628"/>
    <lineage>
        <taxon>Eukaryota</taxon>
        <taxon>Metazoa</taxon>
        <taxon>Spiralia</taxon>
        <taxon>Lophotrochozoa</taxon>
        <taxon>Platyhelminthes</taxon>
        <taxon>Trematoda</taxon>
        <taxon>Digenea</taxon>
        <taxon>Plagiorchiida</taxon>
        <taxon>Troglotremata</taxon>
        <taxon>Troglotrematidae</taxon>
        <taxon>Paragonimus</taxon>
    </lineage>
</organism>
<dbReference type="Proteomes" id="UP000822476">
    <property type="component" value="Unassembled WGS sequence"/>
</dbReference>
<dbReference type="InterPro" id="IPR036186">
    <property type="entry name" value="Serpin_sf"/>
</dbReference>
<dbReference type="SUPFAM" id="SSF56574">
    <property type="entry name" value="Serpins"/>
    <property type="match status" value="1"/>
</dbReference>
<keyword evidence="3" id="KW-1185">Reference proteome</keyword>
<evidence type="ECO:0000313" key="2">
    <source>
        <dbReference type="EMBL" id="KAF7262314.1"/>
    </source>
</evidence>
<feature type="domain" description="Serpin" evidence="1">
    <location>
        <begin position="12"/>
        <end position="106"/>
    </location>
</feature>
<comment type="caution">
    <text evidence="2">The sequence shown here is derived from an EMBL/GenBank/DDBJ whole genome shotgun (WGS) entry which is preliminary data.</text>
</comment>
<proteinExistence type="predicted"/>
<protein>
    <recommendedName>
        <fullName evidence="1">Serpin domain-containing protein</fullName>
    </recommendedName>
</protein>